<accession>A0ACC2PWX3</accession>
<protein>
    <submittedName>
        <fullName evidence="1">Uncharacterized protein</fullName>
    </submittedName>
</protein>
<reference evidence="1" key="1">
    <citation type="submission" date="2023-04" db="EMBL/GenBank/DDBJ databases">
        <title>A chromosome-level genome assembly of the parasitoid wasp Eretmocerus hayati.</title>
        <authorList>
            <person name="Zhong Y."/>
            <person name="Liu S."/>
            <person name="Liu Y."/>
        </authorList>
    </citation>
    <scope>NUCLEOTIDE SEQUENCE</scope>
    <source>
        <strain evidence="1">ZJU_SS_LIU_2023</strain>
    </source>
</reference>
<organism evidence="1 2">
    <name type="scientific">Eretmocerus hayati</name>
    <dbReference type="NCBI Taxonomy" id="131215"/>
    <lineage>
        <taxon>Eukaryota</taxon>
        <taxon>Metazoa</taxon>
        <taxon>Ecdysozoa</taxon>
        <taxon>Arthropoda</taxon>
        <taxon>Hexapoda</taxon>
        <taxon>Insecta</taxon>
        <taxon>Pterygota</taxon>
        <taxon>Neoptera</taxon>
        <taxon>Endopterygota</taxon>
        <taxon>Hymenoptera</taxon>
        <taxon>Apocrita</taxon>
        <taxon>Proctotrupomorpha</taxon>
        <taxon>Chalcidoidea</taxon>
        <taxon>Aphelinidae</taxon>
        <taxon>Aphelininae</taxon>
        <taxon>Eretmocerus</taxon>
    </lineage>
</organism>
<comment type="caution">
    <text evidence="1">The sequence shown here is derived from an EMBL/GenBank/DDBJ whole genome shotgun (WGS) entry which is preliminary data.</text>
</comment>
<evidence type="ECO:0000313" key="2">
    <source>
        <dbReference type="Proteomes" id="UP001239111"/>
    </source>
</evidence>
<keyword evidence="2" id="KW-1185">Reference proteome</keyword>
<evidence type="ECO:0000313" key="1">
    <source>
        <dbReference type="EMBL" id="KAJ8687983.1"/>
    </source>
</evidence>
<name>A0ACC2PWX3_9HYME</name>
<proteinExistence type="predicted"/>
<dbReference type="EMBL" id="CM056741">
    <property type="protein sequence ID" value="KAJ8687983.1"/>
    <property type="molecule type" value="Genomic_DNA"/>
</dbReference>
<dbReference type="Proteomes" id="UP001239111">
    <property type="component" value="Chromosome 1"/>
</dbReference>
<gene>
    <name evidence="1" type="ORF">QAD02_023778</name>
</gene>
<sequence length="200" mass="22646">MTDVQIEVTGEIDNPYKKESHGFEFPRIPPLPLGQLGYPQAQEWIQHRRANIRPWALFLNTNNVRAPPSITRLSKRVMKNIEYFQSNYFFVFVILVLYCLITSPLLLLAVVVALGSCYKVSQMHARQELVLYSHKLTLAQVYAVIGVCSLPLFYLVGAGAALFWVLGVSCFLITLHAAFYNIDSVLCPGEDELNLVMHEV</sequence>